<protein>
    <submittedName>
        <fullName evidence="2">Uncharacterized protein</fullName>
    </submittedName>
</protein>
<dbReference type="OrthoDB" id="129199at2759"/>
<gene>
    <name evidence="2" type="ORF">PHMEG_00014822</name>
</gene>
<feature type="region of interest" description="Disordered" evidence="1">
    <location>
        <begin position="122"/>
        <end position="147"/>
    </location>
</feature>
<accession>A0A225W3W6</accession>
<evidence type="ECO:0000256" key="1">
    <source>
        <dbReference type="SAM" id="MobiDB-lite"/>
    </source>
</evidence>
<reference evidence="3" key="1">
    <citation type="submission" date="2017-03" db="EMBL/GenBank/DDBJ databases">
        <title>Phytopthora megakarya and P. palmivora, two closely related causual agents of cacao black pod achieved similar genome size and gene model numbers by different mechanisms.</title>
        <authorList>
            <person name="Ali S."/>
            <person name="Shao J."/>
            <person name="Larry D.J."/>
            <person name="Kronmiller B."/>
            <person name="Shen D."/>
            <person name="Strem M.D."/>
            <person name="Melnick R.L."/>
            <person name="Guiltinan M.J."/>
            <person name="Tyler B.M."/>
            <person name="Meinhardt L.W."/>
            <person name="Bailey B.A."/>
        </authorList>
    </citation>
    <scope>NUCLEOTIDE SEQUENCE [LARGE SCALE GENOMIC DNA]</scope>
    <source>
        <strain evidence="3">zdho120</strain>
    </source>
</reference>
<organism evidence="2 3">
    <name type="scientific">Phytophthora megakarya</name>
    <dbReference type="NCBI Taxonomy" id="4795"/>
    <lineage>
        <taxon>Eukaryota</taxon>
        <taxon>Sar</taxon>
        <taxon>Stramenopiles</taxon>
        <taxon>Oomycota</taxon>
        <taxon>Peronosporomycetes</taxon>
        <taxon>Peronosporales</taxon>
        <taxon>Peronosporaceae</taxon>
        <taxon>Phytophthora</taxon>
    </lineage>
</organism>
<dbReference type="Proteomes" id="UP000198211">
    <property type="component" value="Unassembled WGS sequence"/>
</dbReference>
<evidence type="ECO:0000313" key="2">
    <source>
        <dbReference type="EMBL" id="OWZ12074.1"/>
    </source>
</evidence>
<evidence type="ECO:0000313" key="3">
    <source>
        <dbReference type="Proteomes" id="UP000198211"/>
    </source>
</evidence>
<dbReference type="EMBL" id="NBNE01001950">
    <property type="protein sequence ID" value="OWZ12074.1"/>
    <property type="molecule type" value="Genomic_DNA"/>
</dbReference>
<name>A0A225W3W6_9STRA</name>
<proteinExistence type="predicted"/>
<sequence>MKWRKERREYEDTIRNRAKGETDGLIVPIKNTFDEGMLRRWCRLRWEMSMSDVPDDFILTEVAKIISSVKNNTVPDIDHQMAEHLCMDLSGSDVDERVIQYVKLCHEIIDVHGFLHVNKQRVANESSGSGPRSSTKGTLDRPKKPPTPCPHCNDLHWLSECMSATDTEKAEIRKIKEGAQAVKSKPRLYPPAVRLYLRNFNRKLVDRGWVYKNPIVARPVQCYQCKSQVRPTTSIVKLMIIV</sequence>
<keyword evidence="3" id="KW-1185">Reference proteome</keyword>
<comment type="caution">
    <text evidence="2">The sequence shown here is derived from an EMBL/GenBank/DDBJ whole genome shotgun (WGS) entry which is preliminary data.</text>
</comment>
<dbReference type="AlphaFoldDB" id="A0A225W3W6"/>
<feature type="compositionally biased region" description="Polar residues" evidence="1">
    <location>
        <begin position="122"/>
        <end position="137"/>
    </location>
</feature>